<protein>
    <submittedName>
        <fullName evidence="11">Response regulator</fullName>
    </submittedName>
</protein>
<dbReference type="CDD" id="cd17536">
    <property type="entry name" value="REC_YesN-like"/>
    <property type="match status" value="1"/>
</dbReference>
<keyword evidence="4" id="KW-0902">Two-component regulatory system</keyword>
<evidence type="ECO:0000256" key="7">
    <source>
        <dbReference type="ARBA" id="ARBA00023163"/>
    </source>
</evidence>
<dbReference type="InterPro" id="IPR009057">
    <property type="entry name" value="Homeodomain-like_sf"/>
</dbReference>
<dbReference type="InterPro" id="IPR018062">
    <property type="entry name" value="HTH_AraC-typ_CS"/>
</dbReference>
<proteinExistence type="predicted"/>
<keyword evidence="3 8" id="KW-0597">Phosphoprotein</keyword>
<dbReference type="SUPFAM" id="SSF52172">
    <property type="entry name" value="CheY-like"/>
    <property type="match status" value="1"/>
</dbReference>
<keyword evidence="7" id="KW-0804">Transcription</keyword>
<evidence type="ECO:0000313" key="11">
    <source>
        <dbReference type="EMBL" id="MEF2966811.1"/>
    </source>
</evidence>
<dbReference type="InterPro" id="IPR018060">
    <property type="entry name" value="HTH_AraC"/>
</dbReference>
<dbReference type="Pfam" id="PF12833">
    <property type="entry name" value="HTH_18"/>
    <property type="match status" value="1"/>
</dbReference>
<evidence type="ECO:0000259" key="10">
    <source>
        <dbReference type="PROSITE" id="PS50110"/>
    </source>
</evidence>
<dbReference type="EMBL" id="JAZHPZ010000005">
    <property type="protein sequence ID" value="MEF2966811.1"/>
    <property type="molecule type" value="Genomic_DNA"/>
</dbReference>
<reference evidence="11 12" key="1">
    <citation type="submission" date="2024-02" db="EMBL/GenBank/DDBJ databases">
        <title>A nitrogen-fixing paenibacillus bacterium.</title>
        <authorList>
            <person name="Zhang W.L."/>
            <person name="Chen S.F."/>
        </authorList>
    </citation>
    <scope>NUCLEOTIDE SEQUENCE [LARGE SCALE GENOMIC DNA]</scope>
    <source>
        <strain evidence="11 12">M1</strain>
    </source>
</reference>
<comment type="subcellular location">
    <subcellularLocation>
        <location evidence="1">Cytoplasm</location>
    </subcellularLocation>
</comment>
<dbReference type="Proteomes" id="UP001306950">
    <property type="component" value="Unassembled WGS sequence"/>
</dbReference>
<keyword evidence="6" id="KW-0238">DNA-binding</keyword>
<dbReference type="PANTHER" id="PTHR42713">
    <property type="entry name" value="HISTIDINE KINASE-RELATED"/>
    <property type="match status" value="1"/>
</dbReference>
<keyword evidence="2" id="KW-0963">Cytoplasm</keyword>
<keyword evidence="12" id="KW-1185">Reference proteome</keyword>
<dbReference type="Pfam" id="PF00072">
    <property type="entry name" value="Response_reg"/>
    <property type="match status" value="1"/>
</dbReference>
<dbReference type="InterPro" id="IPR011006">
    <property type="entry name" value="CheY-like_superfamily"/>
</dbReference>
<dbReference type="SMART" id="SM00342">
    <property type="entry name" value="HTH_ARAC"/>
    <property type="match status" value="1"/>
</dbReference>
<evidence type="ECO:0000256" key="6">
    <source>
        <dbReference type="ARBA" id="ARBA00023125"/>
    </source>
</evidence>
<accession>A0ABU7VU99</accession>
<feature type="domain" description="Response regulatory" evidence="10">
    <location>
        <begin position="3"/>
        <end position="120"/>
    </location>
</feature>
<dbReference type="Gene3D" id="1.10.10.60">
    <property type="entry name" value="Homeodomain-like"/>
    <property type="match status" value="2"/>
</dbReference>
<gene>
    <name evidence="11" type="ORF">V3851_13295</name>
</gene>
<evidence type="ECO:0000256" key="2">
    <source>
        <dbReference type="ARBA" id="ARBA00022490"/>
    </source>
</evidence>
<dbReference type="InterPro" id="IPR020449">
    <property type="entry name" value="Tscrpt_reg_AraC-type_HTH"/>
</dbReference>
<organism evidence="11 12">
    <name type="scientific">Paenibacillus haidiansis</name>
    <dbReference type="NCBI Taxonomy" id="1574488"/>
    <lineage>
        <taxon>Bacteria</taxon>
        <taxon>Bacillati</taxon>
        <taxon>Bacillota</taxon>
        <taxon>Bacilli</taxon>
        <taxon>Bacillales</taxon>
        <taxon>Paenibacillaceae</taxon>
        <taxon>Paenibacillus</taxon>
    </lineage>
</organism>
<dbReference type="PROSITE" id="PS00041">
    <property type="entry name" value="HTH_ARAC_FAMILY_1"/>
    <property type="match status" value="1"/>
</dbReference>
<evidence type="ECO:0000256" key="5">
    <source>
        <dbReference type="ARBA" id="ARBA00023015"/>
    </source>
</evidence>
<evidence type="ECO:0000259" key="9">
    <source>
        <dbReference type="PROSITE" id="PS01124"/>
    </source>
</evidence>
<dbReference type="SMART" id="SM00448">
    <property type="entry name" value="REC"/>
    <property type="match status" value="1"/>
</dbReference>
<feature type="modified residue" description="4-aspartylphosphate" evidence="8">
    <location>
        <position position="55"/>
    </location>
</feature>
<evidence type="ECO:0000256" key="4">
    <source>
        <dbReference type="ARBA" id="ARBA00023012"/>
    </source>
</evidence>
<dbReference type="Gene3D" id="3.40.50.2300">
    <property type="match status" value="1"/>
</dbReference>
<dbReference type="RefSeq" id="WP_331847021.1">
    <property type="nucleotide sequence ID" value="NZ_JAZHPZ010000005.1"/>
</dbReference>
<comment type="caution">
    <text evidence="11">The sequence shown here is derived from an EMBL/GenBank/DDBJ whole genome shotgun (WGS) entry which is preliminary data.</text>
</comment>
<feature type="domain" description="HTH araC/xylS-type" evidence="9">
    <location>
        <begin position="445"/>
        <end position="543"/>
    </location>
</feature>
<evidence type="ECO:0000256" key="3">
    <source>
        <dbReference type="ARBA" id="ARBA00022553"/>
    </source>
</evidence>
<dbReference type="PROSITE" id="PS50110">
    <property type="entry name" value="RESPONSE_REGULATORY"/>
    <property type="match status" value="1"/>
</dbReference>
<dbReference type="SUPFAM" id="SSF46689">
    <property type="entry name" value="Homeodomain-like"/>
    <property type="match status" value="2"/>
</dbReference>
<name>A0ABU7VU99_9BACL</name>
<dbReference type="PRINTS" id="PR00032">
    <property type="entry name" value="HTHARAC"/>
</dbReference>
<sequence length="550" mass="62180">MYKVLIIDDEEPVREAISILGDWKGLNVSEILEATDGKSGLAMLREQRPDLAIVDMKMPEMNGVEFLRAVEAEFPELMTIVVSGYNDFEFTRQAIHSKVIDYLLKPINRQDLNQALHKAIGLAEARRQIRSESINRNIAYNMSLPKLKEKIYFSIIERSFKTNKAFLSLIGADDASLRFGVMALRILNMEAIRDSRFNSDTELLYFATENVINEMSEEGFQCFSFANPKQEREIIAVFTSSGGYSQELSFRSEQLMKQVVSSLSSLFGIIAAGGIGSPCTEALDLAKSYEDASVSLQGIDLLKLTGKAVIGTAGQGGKSPAREVHSLTGRMPILRSALEAGNINHAKTVLGEFTRKVRSADSFTFGDADRMIREMVVLFNDVALELGTSADKLPSSGGERALRSVQLRTDFATFDEFELRIMQILEYYSEQIRQSMAGNRPFNVEDIKEYIDNHYFEDIKISMFTEKYFLSREYLMKLFKQQFGYGIHEYVQKVRMDKAQQLLDDSSLKIQEISEMLGFKDKNYFSKAFRNYYSISPSEYRAGGNGKGKK</sequence>
<evidence type="ECO:0000256" key="1">
    <source>
        <dbReference type="ARBA" id="ARBA00004496"/>
    </source>
</evidence>
<dbReference type="InterPro" id="IPR001789">
    <property type="entry name" value="Sig_transdc_resp-reg_receiver"/>
</dbReference>
<dbReference type="PANTHER" id="PTHR42713:SF3">
    <property type="entry name" value="TRANSCRIPTIONAL REGULATORY PROTEIN HPTR"/>
    <property type="match status" value="1"/>
</dbReference>
<dbReference type="PROSITE" id="PS01124">
    <property type="entry name" value="HTH_ARAC_FAMILY_2"/>
    <property type="match status" value="1"/>
</dbReference>
<evidence type="ECO:0000313" key="12">
    <source>
        <dbReference type="Proteomes" id="UP001306950"/>
    </source>
</evidence>
<evidence type="ECO:0000256" key="8">
    <source>
        <dbReference type="PROSITE-ProRule" id="PRU00169"/>
    </source>
</evidence>
<dbReference type="InterPro" id="IPR051552">
    <property type="entry name" value="HptR"/>
</dbReference>
<keyword evidence="5" id="KW-0805">Transcription regulation</keyword>